<keyword evidence="5 7" id="KW-0804">Transcription</keyword>
<proteinExistence type="inferred from homology"/>
<dbReference type="InterPro" id="IPR037241">
    <property type="entry name" value="E2F-DP_heterodim"/>
</dbReference>
<name>A0A1I7RJD6_BURXY</name>
<dbReference type="InterPro" id="IPR032198">
    <property type="entry name" value="E2F_CC-MB"/>
</dbReference>
<dbReference type="Gene3D" id="6.10.250.540">
    <property type="match status" value="1"/>
</dbReference>
<organism evidence="11 12">
    <name type="scientific">Bursaphelenchus xylophilus</name>
    <name type="common">Pinewood nematode worm</name>
    <name type="synonym">Aphelenchoides xylophilus</name>
    <dbReference type="NCBI Taxonomy" id="6326"/>
    <lineage>
        <taxon>Eukaryota</taxon>
        <taxon>Metazoa</taxon>
        <taxon>Ecdysozoa</taxon>
        <taxon>Nematoda</taxon>
        <taxon>Chromadorea</taxon>
        <taxon>Rhabditida</taxon>
        <taxon>Tylenchina</taxon>
        <taxon>Tylenchomorpha</taxon>
        <taxon>Aphelenchoidea</taxon>
        <taxon>Aphelenchoididae</taxon>
        <taxon>Bursaphelenchus</taxon>
    </lineage>
</organism>
<keyword evidence="3 7" id="KW-0805">Transcription regulation</keyword>
<dbReference type="InterPro" id="IPR003316">
    <property type="entry name" value="E2F_WHTH_DNA-bd_dom"/>
</dbReference>
<evidence type="ECO:0000256" key="5">
    <source>
        <dbReference type="ARBA" id="ARBA00023163"/>
    </source>
</evidence>
<dbReference type="InterPro" id="IPR036388">
    <property type="entry name" value="WH-like_DNA-bd_sf"/>
</dbReference>
<dbReference type="SMART" id="SM01372">
    <property type="entry name" value="E2F_TDP"/>
    <property type="match status" value="1"/>
</dbReference>
<dbReference type="GO" id="GO:0046983">
    <property type="term" value="F:protein dimerization activity"/>
    <property type="evidence" value="ECO:0007669"/>
    <property type="project" value="InterPro"/>
</dbReference>
<evidence type="ECO:0000256" key="3">
    <source>
        <dbReference type="ARBA" id="ARBA00023015"/>
    </source>
</evidence>
<dbReference type="Pfam" id="PF02319">
    <property type="entry name" value="WHD_E2F_TDP"/>
    <property type="match status" value="1"/>
</dbReference>
<dbReference type="AlphaFoldDB" id="A0A1I7RJD6"/>
<accession>A0A1I7RJD6</accession>
<feature type="coiled-coil region" evidence="8">
    <location>
        <begin position="226"/>
        <end position="253"/>
    </location>
</feature>
<dbReference type="WBParaSite" id="BXY_0081800.1">
    <property type="protein sequence ID" value="BXY_0081800.1"/>
    <property type="gene ID" value="BXY_0081800"/>
</dbReference>
<comment type="similarity">
    <text evidence="2 7">Belongs to the E2F/DP family.</text>
</comment>
<feature type="domain" description="E2F/DP family winged-helix DNA-binding" evidence="10">
    <location>
        <begin position="158"/>
        <end position="223"/>
    </location>
</feature>
<evidence type="ECO:0000256" key="1">
    <source>
        <dbReference type="ARBA" id="ARBA00004123"/>
    </source>
</evidence>
<dbReference type="PANTHER" id="PTHR12081:SF18">
    <property type="entry name" value="TRANSCRIPTION FACTOR E2F2-RELATED"/>
    <property type="match status" value="1"/>
</dbReference>
<dbReference type="InterPro" id="IPR036390">
    <property type="entry name" value="WH_DNA-bd_sf"/>
</dbReference>
<dbReference type="GO" id="GO:0000981">
    <property type="term" value="F:DNA-binding transcription factor activity, RNA polymerase II-specific"/>
    <property type="evidence" value="ECO:0007669"/>
    <property type="project" value="TreeGrafter"/>
</dbReference>
<evidence type="ECO:0000256" key="2">
    <source>
        <dbReference type="ARBA" id="ARBA00010940"/>
    </source>
</evidence>
<dbReference type="eggNOG" id="KOG2577">
    <property type="taxonomic scope" value="Eukaryota"/>
</dbReference>
<dbReference type="GO" id="GO:0090575">
    <property type="term" value="C:RNA polymerase II transcription regulator complex"/>
    <property type="evidence" value="ECO:0007669"/>
    <property type="project" value="TreeGrafter"/>
</dbReference>
<dbReference type="Gene3D" id="1.10.10.10">
    <property type="entry name" value="Winged helix-like DNA-binding domain superfamily/Winged helix DNA-binding domain"/>
    <property type="match status" value="1"/>
</dbReference>
<evidence type="ECO:0000313" key="12">
    <source>
        <dbReference type="WBParaSite" id="BXY_0081800.1"/>
    </source>
</evidence>
<feature type="region of interest" description="Disordered" evidence="9">
    <location>
        <begin position="120"/>
        <end position="162"/>
    </location>
</feature>
<protein>
    <submittedName>
        <fullName evidence="12">E2F_TDP domain-containing protein</fullName>
    </submittedName>
</protein>
<reference evidence="12" key="1">
    <citation type="submission" date="2016-11" db="UniProtKB">
        <authorList>
            <consortium name="WormBaseParasite"/>
        </authorList>
    </citation>
    <scope>IDENTIFICATION</scope>
</reference>
<evidence type="ECO:0000256" key="6">
    <source>
        <dbReference type="ARBA" id="ARBA00023242"/>
    </source>
</evidence>
<evidence type="ECO:0000259" key="10">
    <source>
        <dbReference type="SMART" id="SM01372"/>
    </source>
</evidence>
<keyword evidence="8" id="KW-0175">Coiled coil</keyword>
<comment type="subcellular location">
    <subcellularLocation>
        <location evidence="1 7">Nucleus</location>
    </subcellularLocation>
</comment>
<dbReference type="FunFam" id="1.10.10.10:FF:000458">
    <property type="entry name" value="E2F-like (Mammalian transcription factor)"/>
    <property type="match status" value="1"/>
</dbReference>
<evidence type="ECO:0000256" key="7">
    <source>
        <dbReference type="RuleBase" id="RU003796"/>
    </source>
</evidence>
<evidence type="ECO:0000256" key="8">
    <source>
        <dbReference type="SAM" id="Coils"/>
    </source>
</evidence>
<feature type="compositionally biased region" description="Basic and acidic residues" evidence="9">
    <location>
        <begin position="120"/>
        <end position="129"/>
    </location>
</feature>
<dbReference type="PANTHER" id="PTHR12081">
    <property type="entry name" value="TRANSCRIPTION FACTOR E2F"/>
    <property type="match status" value="1"/>
</dbReference>
<dbReference type="Proteomes" id="UP000095284">
    <property type="component" value="Unplaced"/>
</dbReference>
<dbReference type="Pfam" id="PF16421">
    <property type="entry name" value="E2F_CC-MB"/>
    <property type="match status" value="1"/>
</dbReference>
<dbReference type="SUPFAM" id="SSF46785">
    <property type="entry name" value="Winged helix' DNA-binding domain"/>
    <property type="match status" value="1"/>
</dbReference>
<dbReference type="SUPFAM" id="SSF144074">
    <property type="entry name" value="E2F-DP heterodimerization region"/>
    <property type="match status" value="1"/>
</dbReference>
<evidence type="ECO:0000256" key="4">
    <source>
        <dbReference type="ARBA" id="ARBA00023125"/>
    </source>
</evidence>
<evidence type="ECO:0000256" key="9">
    <source>
        <dbReference type="SAM" id="MobiDB-lite"/>
    </source>
</evidence>
<evidence type="ECO:0000313" key="11">
    <source>
        <dbReference type="Proteomes" id="UP000095284"/>
    </source>
</evidence>
<keyword evidence="4 7" id="KW-0238">DNA-binding</keyword>
<sequence>MDAGGAVYQPPKMSEYRSDLLANMNVYPSTSTSMMAPRPRPIHVSTMLVAPVKGNTPNKVIQSQKVAVTPPQPSQHFVLKTSPQSEKKVIHTYYPVDYIKPDPDQHYMQPSAKERLVFKVPEPKKRTQKDANLPPGGSKPKIPKEEDLETDNPDPNARQDSSLLRLTRKFLDLRPESEPCVLNLNEAAEKLGVQKRRLYDITNVLEGIDMIEKMGKNSIRFKSQTDMSHTQDLHDLKKEIDDLQKEEDYLDTLMRSTLNAMNLTREDPTEMPYQYVTYEDLHALGDLSERMLVAVKSPSGSRCILQVSDKEGPGNTEQGERHIFVRSESNDPIQVFVCPTDTASASETPMMHEFKTPRPMNCSADSDIPHDLKGDLETMDFPDMELNRLIRDAKLTPNSFKAFASPLKMVADGGPSMSPMTSSPYNGQMDSRAFINLEPVREPEAYLYGMTSADTLHSIFDAGCGFRRSLQQVRRIHKNAARRKITAVTRVKVVGTKSPKKLQFNGRKSQR</sequence>
<keyword evidence="6 7" id="KW-0539">Nucleus</keyword>
<dbReference type="GO" id="GO:0000978">
    <property type="term" value="F:RNA polymerase II cis-regulatory region sequence-specific DNA binding"/>
    <property type="evidence" value="ECO:0007669"/>
    <property type="project" value="InterPro"/>
</dbReference>
<dbReference type="InterPro" id="IPR015633">
    <property type="entry name" value="E2F"/>
</dbReference>